<gene>
    <name evidence="1" type="ORF">O1G21_32295</name>
</gene>
<organism evidence="1 2">
    <name type="scientific">Kitasatospora cathayae</name>
    <dbReference type="NCBI Taxonomy" id="3004092"/>
    <lineage>
        <taxon>Bacteria</taxon>
        <taxon>Bacillati</taxon>
        <taxon>Actinomycetota</taxon>
        <taxon>Actinomycetes</taxon>
        <taxon>Kitasatosporales</taxon>
        <taxon>Streptomycetaceae</taxon>
        <taxon>Kitasatospora</taxon>
    </lineage>
</organism>
<reference evidence="2" key="1">
    <citation type="submission" date="2022-12" db="EMBL/GenBank/DDBJ databases">
        <authorList>
            <person name="Mo P."/>
        </authorList>
    </citation>
    <scope>NUCLEOTIDE SEQUENCE [LARGE SCALE GENOMIC DNA]</scope>
    <source>
        <strain evidence="2">HUAS 3-15</strain>
    </source>
</reference>
<sequence>MNVRRTWARISRWWCLNAQFSRPVRAVSPRRRAAHTEMQRWMATPGDAEALLLAVLRRSAQNP</sequence>
<keyword evidence="2" id="KW-1185">Reference proteome</keyword>
<dbReference type="EMBL" id="CP115450">
    <property type="protein sequence ID" value="WBP90075.1"/>
    <property type="molecule type" value="Genomic_DNA"/>
</dbReference>
<evidence type="ECO:0000313" key="2">
    <source>
        <dbReference type="Proteomes" id="UP001212821"/>
    </source>
</evidence>
<accession>A0ABY7QBC3</accession>
<name>A0ABY7QBC3_9ACTN</name>
<evidence type="ECO:0000313" key="1">
    <source>
        <dbReference type="EMBL" id="WBP90075.1"/>
    </source>
</evidence>
<proteinExistence type="predicted"/>
<protein>
    <submittedName>
        <fullName evidence="1">Uncharacterized protein</fullName>
    </submittedName>
</protein>
<dbReference type="Proteomes" id="UP001212821">
    <property type="component" value="Chromosome"/>
</dbReference>
<dbReference type="RefSeq" id="WP_270148645.1">
    <property type="nucleotide sequence ID" value="NZ_CP115450.1"/>
</dbReference>